<evidence type="ECO:0000313" key="2">
    <source>
        <dbReference type="EMBL" id="KAB8076793.1"/>
    </source>
</evidence>
<keyword evidence="1" id="KW-0732">Signal</keyword>
<name>A0A5N5X7R5_9EURO</name>
<keyword evidence="3" id="KW-1185">Reference proteome</keyword>
<evidence type="ECO:0000256" key="1">
    <source>
        <dbReference type="SAM" id="SignalP"/>
    </source>
</evidence>
<dbReference type="Proteomes" id="UP000326565">
    <property type="component" value="Unassembled WGS sequence"/>
</dbReference>
<evidence type="ECO:0000313" key="3">
    <source>
        <dbReference type="Proteomes" id="UP000326565"/>
    </source>
</evidence>
<sequence>MRELFKAFVFPALLLAGNITPALARIPASALRSGVLRGRNNTWAYSPVIHHDPNREALSNPSYSDEHGGLKISTLSSGPSKSKCPTVTGNIKVNAYQLYPEHADFNSDNCLVYLSVLYNTTIAVYDPYKDQVVDTINLPGLSGDPILHLSGVGVDPQGLLSVVVDAGAAFDTQGKDISGDNFLVKVDPVRGQVLWRKNLTEVTNGVYGGYQDVAHDAHGNTFVVGTFPTSIVKVGPNGSTAIPWYLQPQPNQTVHGLTGLAANGEILLATDSSDGQLYRFNSTNGMGRKTHVPIKGNRTAGIGNDLDGIALPQCFNGTVLLVSDNTEGTIVLRSADGLWTSAEVLGTVPNMLLSQNGSTVDTVEIAGSLYSVNEFFLDDKVPGTLAGDRTQFPMIDITKEVLALLR</sequence>
<gene>
    <name evidence="2" type="ORF">BDV29DRAFT_154370</name>
</gene>
<dbReference type="EMBL" id="ML732176">
    <property type="protein sequence ID" value="KAB8076793.1"/>
    <property type="molecule type" value="Genomic_DNA"/>
</dbReference>
<organism evidence="2 3">
    <name type="scientific">Aspergillus leporis</name>
    <dbReference type="NCBI Taxonomy" id="41062"/>
    <lineage>
        <taxon>Eukaryota</taxon>
        <taxon>Fungi</taxon>
        <taxon>Dikarya</taxon>
        <taxon>Ascomycota</taxon>
        <taxon>Pezizomycotina</taxon>
        <taxon>Eurotiomycetes</taxon>
        <taxon>Eurotiomycetidae</taxon>
        <taxon>Eurotiales</taxon>
        <taxon>Aspergillaceae</taxon>
        <taxon>Aspergillus</taxon>
        <taxon>Aspergillus subgen. Circumdati</taxon>
    </lineage>
</organism>
<dbReference type="Pfam" id="PF22701">
    <property type="entry name" value="Mala_s_1-like"/>
    <property type="match status" value="1"/>
</dbReference>
<dbReference type="InterPro" id="IPR054550">
    <property type="entry name" value="Mala_s_1-like"/>
</dbReference>
<accession>A0A5N5X7R5</accession>
<dbReference type="AlphaFoldDB" id="A0A5N5X7R5"/>
<reference evidence="2 3" key="1">
    <citation type="submission" date="2019-04" db="EMBL/GenBank/DDBJ databases">
        <title>Friends and foes A comparative genomics study of 23 Aspergillus species from section Flavi.</title>
        <authorList>
            <consortium name="DOE Joint Genome Institute"/>
            <person name="Kjaerbolling I."/>
            <person name="Vesth T."/>
            <person name="Frisvad J.C."/>
            <person name="Nybo J.L."/>
            <person name="Theobald S."/>
            <person name="Kildgaard S."/>
            <person name="Isbrandt T."/>
            <person name="Kuo A."/>
            <person name="Sato A."/>
            <person name="Lyhne E.K."/>
            <person name="Kogle M.E."/>
            <person name="Wiebenga A."/>
            <person name="Kun R.S."/>
            <person name="Lubbers R.J."/>
            <person name="Makela M.R."/>
            <person name="Barry K."/>
            <person name="Chovatia M."/>
            <person name="Clum A."/>
            <person name="Daum C."/>
            <person name="Haridas S."/>
            <person name="He G."/>
            <person name="LaButti K."/>
            <person name="Lipzen A."/>
            <person name="Mondo S."/>
            <person name="Riley R."/>
            <person name="Salamov A."/>
            <person name="Simmons B.A."/>
            <person name="Magnuson J.K."/>
            <person name="Henrissat B."/>
            <person name="Mortensen U.H."/>
            <person name="Larsen T.O."/>
            <person name="Devries R.P."/>
            <person name="Grigoriev I.V."/>
            <person name="Machida M."/>
            <person name="Baker S.E."/>
            <person name="Andersen M.R."/>
        </authorList>
    </citation>
    <scope>NUCLEOTIDE SEQUENCE [LARGE SCALE GENOMIC DNA]</scope>
    <source>
        <strain evidence="2 3">CBS 151.66</strain>
    </source>
</reference>
<dbReference type="SUPFAM" id="SSF101898">
    <property type="entry name" value="NHL repeat"/>
    <property type="match status" value="1"/>
</dbReference>
<protein>
    <submittedName>
        <fullName evidence="2">Uncharacterized protein</fullName>
    </submittedName>
</protein>
<dbReference type="OrthoDB" id="4434395at2759"/>
<feature type="signal peptide" evidence="1">
    <location>
        <begin position="1"/>
        <end position="24"/>
    </location>
</feature>
<feature type="chain" id="PRO_5024831394" evidence="1">
    <location>
        <begin position="25"/>
        <end position="406"/>
    </location>
</feature>
<proteinExistence type="predicted"/>
<dbReference type="CDD" id="cd12811">
    <property type="entry name" value="MALA"/>
    <property type="match status" value="1"/>
</dbReference>